<feature type="non-terminal residue" evidence="2">
    <location>
        <position position="196"/>
    </location>
</feature>
<dbReference type="Gene3D" id="1.20.58.220">
    <property type="entry name" value="Phosphate transport system protein phou homolog 2, domain 2"/>
    <property type="match status" value="2"/>
</dbReference>
<gene>
    <name evidence="2" type="ORF">MNBD_BACTEROID04-911</name>
</gene>
<evidence type="ECO:0000259" key="1">
    <source>
        <dbReference type="Pfam" id="PF01895"/>
    </source>
</evidence>
<reference evidence="2" key="1">
    <citation type="submission" date="2018-06" db="EMBL/GenBank/DDBJ databases">
        <authorList>
            <person name="Zhirakovskaya E."/>
        </authorList>
    </citation>
    <scope>NUCLEOTIDE SEQUENCE</scope>
</reference>
<dbReference type="InterPro" id="IPR038078">
    <property type="entry name" value="PhoU-like_sf"/>
</dbReference>
<evidence type="ECO:0000313" key="2">
    <source>
        <dbReference type="EMBL" id="VAW22133.1"/>
    </source>
</evidence>
<accession>A0A3B0U1A5</accession>
<dbReference type="PANTHER" id="PTHR42930">
    <property type="entry name" value="PHOSPHATE-SPECIFIC TRANSPORT SYSTEM ACCESSORY PROTEIN PHOU"/>
    <property type="match status" value="1"/>
</dbReference>
<dbReference type="Pfam" id="PF01895">
    <property type="entry name" value="PhoU"/>
    <property type="match status" value="2"/>
</dbReference>
<feature type="domain" description="PhoU" evidence="1">
    <location>
        <begin position="17"/>
        <end position="101"/>
    </location>
</feature>
<proteinExistence type="predicted"/>
<sequence length="196" mass="22562">MINIEEHRTALNDIGNEMLNLCTKQLLKSINSFTTNDSDLSEEVINTENRVNALDLIIERECEEFIAMFNPVAIDLRFVLALRKINFDLERIGDHAYGISSFVSNNELVIEKNLLEEVNFNSMITIVKVMFENIETAYNEGNLKAARKVFKLDKKVDKINEDSFKLLSNIIRKNIEFTEQALLLFSVIKKVERVGD</sequence>
<dbReference type="PANTHER" id="PTHR42930:SF3">
    <property type="entry name" value="PHOSPHATE-SPECIFIC TRANSPORT SYSTEM ACCESSORY PROTEIN PHOU"/>
    <property type="match status" value="1"/>
</dbReference>
<dbReference type="GO" id="GO:0045936">
    <property type="term" value="P:negative regulation of phosphate metabolic process"/>
    <property type="evidence" value="ECO:0007669"/>
    <property type="project" value="InterPro"/>
</dbReference>
<dbReference type="SUPFAM" id="SSF109755">
    <property type="entry name" value="PhoU-like"/>
    <property type="match status" value="1"/>
</dbReference>
<dbReference type="InterPro" id="IPR028366">
    <property type="entry name" value="PhoU"/>
</dbReference>
<feature type="domain" description="PhoU" evidence="1">
    <location>
        <begin position="121"/>
        <end position="196"/>
    </location>
</feature>
<organism evidence="2">
    <name type="scientific">hydrothermal vent metagenome</name>
    <dbReference type="NCBI Taxonomy" id="652676"/>
    <lineage>
        <taxon>unclassified sequences</taxon>
        <taxon>metagenomes</taxon>
        <taxon>ecological metagenomes</taxon>
    </lineage>
</organism>
<dbReference type="EMBL" id="UOER01000121">
    <property type="protein sequence ID" value="VAW22133.1"/>
    <property type="molecule type" value="Genomic_DNA"/>
</dbReference>
<dbReference type="NCBIfam" id="TIGR02135">
    <property type="entry name" value="phoU_full"/>
    <property type="match status" value="1"/>
</dbReference>
<dbReference type="PIRSF" id="PIRSF003107">
    <property type="entry name" value="PhoU"/>
    <property type="match status" value="1"/>
</dbReference>
<protein>
    <submittedName>
        <fullName evidence="2">Phosphate transport system regulatory protein PhoU</fullName>
    </submittedName>
</protein>
<name>A0A3B0U1A5_9ZZZZ</name>
<dbReference type="InterPro" id="IPR026022">
    <property type="entry name" value="PhoU_dom"/>
</dbReference>
<dbReference type="GO" id="GO:0030643">
    <property type="term" value="P:intracellular phosphate ion homeostasis"/>
    <property type="evidence" value="ECO:0007669"/>
    <property type="project" value="InterPro"/>
</dbReference>
<dbReference type="AlphaFoldDB" id="A0A3B0U1A5"/>